<dbReference type="PANTHER" id="PTHR10252">
    <property type="entry name" value="HISTONE-LIKE TRANSCRIPTION FACTOR CCAAT-RELATED"/>
    <property type="match status" value="1"/>
</dbReference>
<feature type="compositionally biased region" description="Acidic residues" evidence="3">
    <location>
        <begin position="197"/>
        <end position="207"/>
    </location>
</feature>
<feature type="region of interest" description="Disordered" evidence="3">
    <location>
        <begin position="1"/>
        <end position="21"/>
    </location>
</feature>
<organism evidence="4 5">
    <name type="scientific">Torulaspora globosa</name>
    <dbReference type="NCBI Taxonomy" id="48254"/>
    <lineage>
        <taxon>Eukaryota</taxon>
        <taxon>Fungi</taxon>
        <taxon>Dikarya</taxon>
        <taxon>Ascomycota</taxon>
        <taxon>Saccharomycotina</taxon>
        <taxon>Saccharomycetes</taxon>
        <taxon>Saccharomycetales</taxon>
        <taxon>Saccharomycetaceae</taxon>
        <taxon>Torulaspora</taxon>
    </lineage>
</organism>
<dbReference type="InterPro" id="IPR050568">
    <property type="entry name" value="Transcr_DNA_Rep_Reg"/>
</dbReference>
<dbReference type="Gene3D" id="1.10.20.10">
    <property type="entry name" value="Histone, subunit A"/>
    <property type="match status" value="1"/>
</dbReference>
<feature type="compositionally biased region" description="Polar residues" evidence="3">
    <location>
        <begin position="1"/>
        <end position="11"/>
    </location>
</feature>
<feature type="region of interest" description="Disordered" evidence="3">
    <location>
        <begin position="139"/>
        <end position="219"/>
    </location>
</feature>
<name>A0A7H9HMG2_9SACH</name>
<keyword evidence="5" id="KW-1185">Reference proteome</keyword>
<dbReference type="PANTHER" id="PTHR10252:SF54">
    <property type="entry name" value="CHROMATIN ACCESSIBILITY COMPLEX PROTEIN 1"/>
    <property type="match status" value="1"/>
</dbReference>
<dbReference type="SUPFAM" id="SSF47113">
    <property type="entry name" value="Histone-fold"/>
    <property type="match status" value="1"/>
</dbReference>
<dbReference type="GO" id="GO:0046982">
    <property type="term" value="F:protein heterodimerization activity"/>
    <property type="evidence" value="ECO:0007669"/>
    <property type="project" value="InterPro"/>
</dbReference>
<dbReference type="InterPro" id="IPR009072">
    <property type="entry name" value="Histone-fold"/>
</dbReference>
<evidence type="ECO:0000256" key="3">
    <source>
        <dbReference type="SAM" id="MobiDB-lite"/>
    </source>
</evidence>
<evidence type="ECO:0000313" key="4">
    <source>
        <dbReference type="EMBL" id="QLQ78479.1"/>
    </source>
</evidence>
<protein>
    <recommendedName>
        <fullName evidence="6">Transcription factor CBF/NF-Y/archaeal histone domain-containing protein</fullName>
    </recommendedName>
</protein>
<dbReference type="GO" id="GO:0008623">
    <property type="term" value="C:CHRAC"/>
    <property type="evidence" value="ECO:0007669"/>
    <property type="project" value="TreeGrafter"/>
</dbReference>
<dbReference type="OrthoDB" id="636685at2759"/>
<evidence type="ECO:0008006" key="6">
    <source>
        <dbReference type="Google" id="ProtNLM"/>
    </source>
</evidence>
<sequence length="219" mass="24827">MTENVANSVEEPTTVLEEPDKVPSDEFVKVMEQLKRTQPRLPISKVKKIAKSDPDYVLTAGNAFIAVAFAAELFVQSITEEMIQLSYLSSKPNNSKSVRLSYQHLSECVARKENYQFLEDVVPRTKNLRTLVKENKVRYMTRPEGQQTLSFQAKKADPEGEEDDEEEHDSADENVEDPAVEEQLKEIEEMNRVPDLPGDDNNSEDEQSDHGAQDEPQAN</sequence>
<accession>A0A7H9HMG2</accession>
<proteinExistence type="predicted"/>
<dbReference type="CDD" id="cd22929">
    <property type="entry name" value="HFD_POLE4-like"/>
    <property type="match status" value="1"/>
</dbReference>
<evidence type="ECO:0000256" key="1">
    <source>
        <dbReference type="ARBA" id="ARBA00004123"/>
    </source>
</evidence>
<feature type="compositionally biased region" description="Basic and acidic residues" evidence="3">
    <location>
        <begin position="182"/>
        <end position="192"/>
    </location>
</feature>
<evidence type="ECO:0000313" key="5">
    <source>
        <dbReference type="Proteomes" id="UP000510647"/>
    </source>
</evidence>
<gene>
    <name evidence="4" type="ORF">HG537_0A07260</name>
</gene>
<feature type="compositionally biased region" description="Acidic residues" evidence="3">
    <location>
        <begin position="159"/>
        <end position="180"/>
    </location>
</feature>
<reference evidence="4 5" key="1">
    <citation type="submission" date="2020-06" db="EMBL/GenBank/DDBJ databases">
        <title>The yeast mating-type switching endonuclease HO is a domesticated member of an unorthodox homing genetic element family.</title>
        <authorList>
            <person name="Coughlan A.Y."/>
            <person name="Lombardi L."/>
            <person name="Braun-Galleani S."/>
            <person name="Martos A.R."/>
            <person name="Galeote V."/>
            <person name="Bigey F."/>
            <person name="Dequin S."/>
            <person name="Byrne K.P."/>
            <person name="Wolfe K.H."/>
        </authorList>
    </citation>
    <scope>NUCLEOTIDE SEQUENCE [LARGE SCALE GENOMIC DNA]</scope>
    <source>
        <strain evidence="4 5">CBS2947</strain>
    </source>
</reference>
<comment type="subcellular location">
    <subcellularLocation>
        <location evidence="1">Nucleus</location>
    </subcellularLocation>
</comment>
<dbReference type="AlphaFoldDB" id="A0A7H9HMG2"/>
<dbReference type="Proteomes" id="UP000510647">
    <property type="component" value="Chromosome 1"/>
</dbReference>
<dbReference type="GO" id="GO:0006261">
    <property type="term" value="P:DNA-templated DNA replication"/>
    <property type="evidence" value="ECO:0007669"/>
    <property type="project" value="TreeGrafter"/>
</dbReference>
<dbReference type="EMBL" id="CP059267">
    <property type="protein sequence ID" value="QLQ78479.1"/>
    <property type="molecule type" value="Genomic_DNA"/>
</dbReference>
<evidence type="ECO:0000256" key="2">
    <source>
        <dbReference type="ARBA" id="ARBA00023242"/>
    </source>
</evidence>
<keyword evidence="2" id="KW-0539">Nucleus</keyword>